<dbReference type="RefSeq" id="WP_161389851.1">
    <property type="nucleotide sequence ID" value="NZ_JBHSCP010000001.1"/>
</dbReference>
<feature type="coiled-coil region" evidence="1">
    <location>
        <begin position="30"/>
        <end position="57"/>
    </location>
</feature>
<comment type="caution">
    <text evidence="3">The sequence shown here is derived from an EMBL/GenBank/DDBJ whole genome shotgun (WGS) entry which is preliminary data.</text>
</comment>
<proteinExistence type="predicted"/>
<evidence type="ECO:0000256" key="2">
    <source>
        <dbReference type="SAM" id="MobiDB-lite"/>
    </source>
</evidence>
<sequence>MTPQTRTRRIGWFMVLAVCTALYLLLYLRVQAVQSDIVRAERQIVALERSKVLLETEFATRSNQQQLDAWNRVDFGYIAPTARQFVENERQLASFGTPRAVGAPDPIRVASIGAGEDAPEFPRMVSPITGRPATSEELPSRREGLTAQADSGHTRIQLNAVRRVVSE</sequence>
<dbReference type="AlphaFoldDB" id="A0A6I4TSP1"/>
<evidence type="ECO:0000256" key="1">
    <source>
        <dbReference type="SAM" id="Coils"/>
    </source>
</evidence>
<keyword evidence="4" id="KW-1185">Reference proteome</keyword>
<keyword evidence="1" id="KW-0175">Coiled coil</keyword>
<gene>
    <name evidence="3" type="ORF">GRI97_04215</name>
</gene>
<organism evidence="3 4">
    <name type="scientific">Croceibacterium xixiisoli</name>
    <dbReference type="NCBI Taxonomy" id="1476466"/>
    <lineage>
        <taxon>Bacteria</taxon>
        <taxon>Pseudomonadati</taxon>
        <taxon>Pseudomonadota</taxon>
        <taxon>Alphaproteobacteria</taxon>
        <taxon>Sphingomonadales</taxon>
        <taxon>Erythrobacteraceae</taxon>
        <taxon>Croceibacterium</taxon>
    </lineage>
</organism>
<feature type="region of interest" description="Disordered" evidence="2">
    <location>
        <begin position="129"/>
        <end position="153"/>
    </location>
</feature>
<reference evidence="3 4" key="1">
    <citation type="submission" date="2019-12" db="EMBL/GenBank/DDBJ databases">
        <title>Genomic-based taxomic classification of the family Erythrobacteraceae.</title>
        <authorList>
            <person name="Xu L."/>
        </authorList>
    </citation>
    <scope>NUCLEOTIDE SEQUENCE [LARGE SCALE GENOMIC DNA]</scope>
    <source>
        <strain evidence="3 4">S36</strain>
    </source>
</reference>
<dbReference type="Proteomes" id="UP000469430">
    <property type="component" value="Unassembled WGS sequence"/>
</dbReference>
<accession>A0A6I4TSP1</accession>
<dbReference type="EMBL" id="WTYJ01000001">
    <property type="protein sequence ID" value="MXO98190.1"/>
    <property type="molecule type" value="Genomic_DNA"/>
</dbReference>
<dbReference type="OrthoDB" id="7391128at2"/>
<evidence type="ECO:0000313" key="4">
    <source>
        <dbReference type="Proteomes" id="UP000469430"/>
    </source>
</evidence>
<evidence type="ECO:0000313" key="3">
    <source>
        <dbReference type="EMBL" id="MXO98190.1"/>
    </source>
</evidence>
<protein>
    <submittedName>
        <fullName evidence="3">Uncharacterized protein</fullName>
    </submittedName>
</protein>
<name>A0A6I4TSP1_9SPHN</name>